<keyword evidence="1" id="KW-0540">Nuclease</keyword>
<dbReference type="GO" id="GO:0004519">
    <property type="term" value="F:endonuclease activity"/>
    <property type="evidence" value="ECO:0007669"/>
    <property type="project" value="UniProtKB-KW"/>
</dbReference>
<dbReference type="AlphaFoldDB" id="A0A176RZS3"/>
<feature type="non-terminal residue" evidence="1">
    <location>
        <position position="162"/>
    </location>
</feature>
<evidence type="ECO:0000313" key="1">
    <source>
        <dbReference type="EMBL" id="OAD21313.1"/>
    </source>
</evidence>
<keyword evidence="2" id="KW-1185">Reference proteome</keyword>
<reference evidence="1 2" key="1">
    <citation type="submission" date="2016-05" db="EMBL/GenBank/DDBJ databases">
        <title>Single-cell genome of chain-forming Candidatus Thiomargarita nelsonii and comparison to other large sulfur-oxidizing bacteria.</title>
        <authorList>
            <person name="Winkel M."/>
            <person name="Salman V."/>
            <person name="Woyke T."/>
            <person name="Schulz-Vogt H."/>
            <person name="Richter M."/>
            <person name="Flood B."/>
            <person name="Bailey J."/>
            <person name="Amann R."/>
            <person name="Mussmann M."/>
        </authorList>
    </citation>
    <scope>NUCLEOTIDE SEQUENCE [LARGE SCALE GENOMIC DNA]</scope>
    <source>
        <strain evidence="1 2">THI036</strain>
    </source>
</reference>
<keyword evidence="1" id="KW-0255">Endonuclease</keyword>
<dbReference type="SUPFAM" id="SSF56219">
    <property type="entry name" value="DNase I-like"/>
    <property type="match status" value="1"/>
</dbReference>
<dbReference type="Gene3D" id="3.60.10.10">
    <property type="entry name" value="Endonuclease/exonuclease/phosphatase"/>
    <property type="match status" value="1"/>
</dbReference>
<dbReference type="EMBL" id="LUTY01001723">
    <property type="protein sequence ID" value="OAD21313.1"/>
    <property type="molecule type" value="Genomic_DNA"/>
</dbReference>
<dbReference type="InterPro" id="IPR036691">
    <property type="entry name" value="Endo/exonu/phosph_ase_sf"/>
</dbReference>
<keyword evidence="1" id="KW-0378">Hydrolase</keyword>
<dbReference type="Proteomes" id="UP000076962">
    <property type="component" value="Unassembled WGS sequence"/>
</dbReference>
<proteinExistence type="predicted"/>
<accession>A0A176RZS3</accession>
<evidence type="ECO:0000313" key="2">
    <source>
        <dbReference type="Proteomes" id="UP000076962"/>
    </source>
</evidence>
<name>A0A176RZS3_9GAMM</name>
<keyword evidence="1" id="KW-0269">Exonuclease</keyword>
<comment type="caution">
    <text evidence="1">The sequence shown here is derived from an EMBL/GenBank/DDBJ whole genome shotgun (WGS) entry which is preliminary data.</text>
</comment>
<protein>
    <submittedName>
        <fullName evidence="1">Endonuclease/exonuclease/phosphatase family protein</fullName>
    </submittedName>
</protein>
<gene>
    <name evidence="1" type="ORF">THIOM_002924</name>
</gene>
<sequence>MATFLFWNISKNNRSNDIVTLCHENEVDILILAESTIKETVLLKVLNTGQRAKFIAPSNPSSYLSFFFKYPINSIQNVTDDGRISIYQISPPIGLKVLLVALHLPSKLYGTEDDQTYRATRVIQTIREAEEKMEHTNTLVIGDFNMNPFDKGLVGADGFHAV</sequence>
<dbReference type="GO" id="GO:0004527">
    <property type="term" value="F:exonuclease activity"/>
    <property type="evidence" value="ECO:0007669"/>
    <property type="project" value="UniProtKB-KW"/>
</dbReference>
<organism evidence="1 2">
    <name type="scientific">Candidatus Thiomargarita nelsonii</name>
    <dbReference type="NCBI Taxonomy" id="1003181"/>
    <lineage>
        <taxon>Bacteria</taxon>
        <taxon>Pseudomonadati</taxon>
        <taxon>Pseudomonadota</taxon>
        <taxon>Gammaproteobacteria</taxon>
        <taxon>Thiotrichales</taxon>
        <taxon>Thiotrichaceae</taxon>
        <taxon>Thiomargarita</taxon>
    </lineage>
</organism>